<evidence type="ECO:0000313" key="20">
    <source>
        <dbReference type="EnsemblMetazoa" id="SMAR009351-PA"/>
    </source>
</evidence>
<name>T1J6S6_STRMM</name>
<dbReference type="OMA" id="VYFPGSP"/>
<dbReference type="PANTHER" id="PTHR11098:SF1">
    <property type="entry name" value="NICOTINATE PHOSPHORIBOSYLTRANSFERASE"/>
    <property type="match status" value="1"/>
</dbReference>
<comment type="cofactor">
    <cofactor evidence="2">
        <name>Mg(2+)</name>
        <dbReference type="ChEBI" id="CHEBI:18420"/>
    </cofactor>
</comment>
<dbReference type="InterPro" id="IPR040727">
    <property type="entry name" value="NAPRTase_N"/>
</dbReference>
<keyword evidence="10 16" id="KW-0808">Transferase</keyword>
<comment type="similarity">
    <text evidence="4 16">Belongs to the NAPRTase family.</text>
</comment>
<organism evidence="20 21">
    <name type="scientific">Strigamia maritima</name>
    <name type="common">European centipede</name>
    <name type="synonym">Geophilus maritimus</name>
    <dbReference type="NCBI Taxonomy" id="126957"/>
    <lineage>
        <taxon>Eukaryota</taxon>
        <taxon>Metazoa</taxon>
        <taxon>Ecdysozoa</taxon>
        <taxon>Arthropoda</taxon>
        <taxon>Myriapoda</taxon>
        <taxon>Chilopoda</taxon>
        <taxon>Pleurostigmophora</taxon>
        <taxon>Geophilomorpha</taxon>
        <taxon>Linotaeniidae</taxon>
        <taxon>Strigamia</taxon>
    </lineage>
</organism>
<accession>T1J6S6</accession>
<dbReference type="PANTHER" id="PTHR11098">
    <property type="entry name" value="NICOTINATE PHOSPHORIBOSYLTRANSFERASE"/>
    <property type="match status" value="1"/>
</dbReference>
<protein>
    <recommendedName>
        <fullName evidence="6 16">Nicotinate phosphoribosyltransferase</fullName>
        <ecNumber evidence="5 16">6.3.4.21</ecNumber>
    </recommendedName>
</protein>
<dbReference type="FunFam" id="3.20.20.70:FF:000155">
    <property type="entry name" value="Nicotinate phosphoribosyltransferase"/>
    <property type="match status" value="1"/>
</dbReference>
<evidence type="ECO:0000256" key="7">
    <source>
        <dbReference type="ARBA" id="ARBA00022553"/>
    </source>
</evidence>
<dbReference type="SUPFAM" id="SSF51690">
    <property type="entry name" value="Nicotinate/Quinolinate PRTase C-terminal domain-like"/>
    <property type="match status" value="1"/>
</dbReference>
<comment type="catalytic activity">
    <reaction evidence="15 16">
        <text>5-phospho-alpha-D-ribose 1-diphosphate + nicotinate + ATP + H2O = nicotinate beta-D-ribonucleotide + ADP + phosphate + diphosphate</text>
        <dbReference type="Rhea" id="RHEA:36163"/>
        <dbReference type="ChEBI" id="CHEBI:15377"/>
        <dbReference type="ChEBI" id="CHEBI:30616"/>
        <dbReference type="ChEBI" id="CHEBI:32544"/>
        <dbReference type="ChEBI" id="CHEBI:33019"/>
        <dbReference type="ChEBI" id="CHEBI:43474"/>
        <dbReference type="ChEBI" id="CHEBI:57502"/>
        <dbReference type="ChEBI" id="CHEBI:58017"/>
        <dbReference type="ChEBI" id="CHEBI:456216"/>
        <dbReference type="EC" id="6.3.4.21"/>
    </reaction>
</comment>
<feature type="domain" description="Nicotinate phosphoribosyltransferase N-terminal" evidence="18">
    <location>
        <begin position="27"/>
        <end position="153"/>
    </location>
</feature>
<evidence type="ECO:0000259" key="19">
    <source>
        <dbReference type="Pfam" id="PF17956"/>
    </source>
</evidence>
<evidence type="ECO:0000256" key="9">
    <source>
        <dbReference type="ARBA" id="ARBA00022642"/>
    </source>
</evidence>
<keyword evidence="9 16" id="KW-0662">Pyridine nucleotide biosynthesis</keyword>
<dbReference type="Pfam" id="PF17767">
    <property type="entry name" value="NAPRTase_N"/>
    <property type="match status" value="1"/>
</dbReference>
<dbReference type="GO" id="GO:0005829">
    <property type="term" value="C:cytosol"/>
    <property type="evidence" value="ECO:0007669"/>
    <property type="project" value="TreeGrafter"/>
</dbReference>
<dbReference type="GO" id="GO:0016740">
    <property type="term" value="F:transferase activity"/>
    <property type="evidence" value="ECO:0007669"/>
    <property type="project" value="UniProtKB-KW"/>
</dbReference>
<evidence type="ECO:0000256" key="15">
    <source>
        <dbReference type="ARBA" id="ARBA00048668"/>
    </source>
</evidence>
<evidence type="ECO:0000313" key="21">
    <source>
        <dbReference type="Proteomes" id="UP000014500"/>
    </source>
</evidence>
<dbReference type="FunFam" id="3.20.20.70:FF:000173">
    <property type="entry name" value="Nicotinate phosphoribosyltransferase"/>
    <property type="match status" value="1"/>
</dbReference>
<evidence type="ECO:0000256" key="11">
    <source>
        <dbReference type="ARBA" id="ARBA00022723"/>
    </source>
</evidence>
<dbReference type="InterPro" id="IPR006405">
    <property type="entry name" value="Nic_PRibTrfase_pncB"/>
</dbReference>
<evidence type="ECO:0000256" key="2">
    <source>
        <dbReference type="ARBA" id="ARBA00001946"/>
    </source>
</evidence>
<comment type="PTM">
    <text evidence="16">Transiently phosphorylated on a His residue during the reaction cycle. Phosphorylation strongly increases the affinity for substrates and increases the rate of nicotinate D-ribonucleotide production. Dephosphorylation regenerates the low-affinity form of the enzyme, leading to product release.</text>
</comment>
<dbReference type="GO" id="GO:0004516">
    <property type="term" value="F:nicotinate phosphoribosyltransferase activity"/>
    <property type="evidence" value="ECO:0007669"/>
    <property type="project" value="UniProtKB-UniRule"/>
</dbReference>
<dbReference type="InterPro" id="IPR007229">
    <property type="entry name" value="Nic_PRibTrfase-Fam"/>
</dbReference>
<comment type="cofactor">
    <cofactor evidence="1">
        <name>Mn(2+)</name>
        <dbReference type="ChEBI" id="CHEBI:29035"/>
    </cofactor>
</comment>
<dbReference type="NCBIfam" id="TIGR01513">
    <property type="entry name" value="NAPRTase_put"/>
    <property type="match status" value="1"/>
</dbReference>
<proteinExistence type="inferred from homology"/>
<evidence type="ECO:0000259" key="18">
    <source>
        <dbReference type="Pfam" id="PF17767"/>
    </source>
</evidence>
<dbReference type="Pfam" id="PF17956">
    <property type="entry name" value="NAPRTase_C"/>
    <property type="match status" value="1"/>
</dbReference>
<dbReference type="Pfam" id="PF04095">
    <property type="entry name" value="NAPRTase"/>
    <property type="match status" value="1"/>
</dbReference>
<evidence type="ECO:0000256" key="8">
    <source>
        <dbReference type="ARBA" id="ARBA00022598"/>
    </source>
</evidence>
<dbReference type="Proteomes" id="UP000014500">
    <property type="component" value="Unassembled WGS sequence"/>
</dbReference>
<dbReference type="EnsemblMetazoa" id="SMAR009351-RA">
    <property type="protein sequence ID" value="SMAR009351-PA"/>
    <property type="gene ID" value="SMAR009351"/>
</dbReference>
<dbReference type="InterPro" id="IPR013785">
    <property type="entry name" value="Aldolase_TIM"/>
</dbReference>
<dbReference type="GO" id="GO:0034355">
    <property type="term" value="P:NAD+ biosynthetic process via the salvage pathway"/>
    <property type="evidence" value="ECO:0007669"/>
    <property type="project" value="TreeGrafter"/>
</dbReference>
<evidence type="ECO:0000256" key="14">
    <source>
        <dbReference type="ARBA" id="ARBA00023426"/>
    </source>
</evidence>
<dbReference type="PIRSF" id="PIRSF000484">
    <property type="entry name" value="NAPRT"/>
    <property type="match status" value="1"/>
</dbReference>
<comment type="pathway">
    <text evidence="3 16">Cofactor biosynthesis; NAD(+) biosynthesis; nicotinate D-ribonucleotide from nicotinate: step 1/1.</text>
</comment>
<dbReference type="InterPro" id="IPR036068">
    <property type="entry name" value="Nicotinate_pribotase-like_C"/>
</dbReference>
<keyword evidence="12" id="KW-0460">Magnesium</keyword>
<evidence type="ECO:0000256" key="6">
    <source>
        <dbReference type="ARBA" id="ARBA00021569"/>
    </source>
</evidence>
<keyword evidence="21" id="KW-1185">Reference proteome</keyword>
<reference evidence="21" key="1">
    <citation type="submission" date="2011-05" db="EMBL/GenBank/DDBJ databases">
        <authorList>
            <person name="Richards S.R."/>
            <person name="Qu J."/>
            <person name="Jiang H."/>
            <person name="Jhangiani S.N."/>
            <person name="Agravi P."/>
            <person name="Goodspeed R."/>
            <person name="Gross S."/>
            <person name="Mandapat C."/>
            <person name="Jackson L."/>
            <person name="Mathew T."/>
            <person name="Pu L."/>
            <person name="Thornton R."/>
            <person name="Saada N."/>
            <person name="Wilczek-Boney K.B."/>
            <person name="Lee S."/>
            <person name="Kovar C."/>
            <person name="Wu Y."/>
            <person name="Scherer S.E."/>
            <person name="Worley K.C."/>
            <person name="Muzny D.M."/>
            <person name="Gibbs R."/>
        </authorList>
    </citation>
    <scope>NUCLEOTIDE SEQUENCE</scope>
    <source>
        <strain evidence="21">Brora</strain>
    </source>
</reference>
<dbReference type="AlphaFoldDB" id="T1J6S6"/>
<dbReference type="InterPro" id="IPR041525">
    <property type="entry name" value="N/Namide_PRibTrfase"/>
</dbReference>
<dbReference type="GO" id="GO:0046872">
    <property type="term" value="F:metal ion binding"/>
    <property type="evidence" value="ECO:0007669"/>
    <property type="project" value="UniProtKB-KW"/>
</dbReference>
<evidence type="ECO:0000259" key="17">
    <source>
        <dbReference type="Pfam" id="PF04095"/>
    </source>
</evidence>
<dbReference type="Gene3D" id="3.20.20.70">
    <property type="entry name" value="Aldolase class I"/>
    <property type="match status" value="1"/>
</dbReference>
<dbReference type="SUPFAM" id="SSF54675">
    <property type="entry name" value="Nicotinate/Quinolinate PRTase N-terminal domain-like"/>
    <property type="match status" value="1"/>
</dbReference>
<evidence type="ECO:0000256" key="16">
    <source>
        <dbReference type="RuleBase" id="RU365100"/>
    </source>
</evidence>
<dbReference type="PhylomeDB" id="T1J6S6"/>
<dbReference type="Gene3D" id="3.20.140.10">
    <property type="entry name" value="nicotinate phosphoribosyltransferase"/>
    <property type="match status" value="2"/>
</dbReference>
<evidence type="ECO:0000256" key="5">
    <source>
        <dbReference type="ARBA" id="ARBA00013236"/>
    </source>
</evidence>
<evidence type="ECO:0000256" key="13">
    <source>
        <dbReference type="ARBA" id="ARBA00023211"/>
    </source>
</evidence>
<keyword evidence="11" id="KW-0479">Metal-binding</keyword>
<evidence type="ECO:0000256" key="4">
    <source>
        <dbReference type="ARBA" id="ARBA00010897"/>
    </source>
</evidence>
<keyword evidence="13" id="KW-0464">Manganese</keyword>
<dbReference type="UniPathway" id="UPA00253">
    <property type="reaction ID" value="UER00457"/>
</dbReference>
<dbReference type="STRING" id="126957.T1J6S6"/>
<evidence type="ECO:0000256" key="10">
    <source>
        <dbReference type="ARBA" id="ARBA00022679"/>
    </source>
</evidence>
<feature type="domain" description="Nicotinate/nicotinamide phosphoribosyltransferase" evidence="17">
    <location>
        <begin position="325"/>
        <end position="426"/>
    </location>
</feature>
<reference evidence="20" key="2">
    <citation type="submission" date="2015-02" db="UniProtKB">
        <authorList>
            <consortium name="EnsemblMetazoa"/>
        </authorList>
    </citation>
    <scope>IDENTIFICATION</scope>
</reference>
<feature type="domain" description="Nicotinate phosphoribosyltransferase C-terminal" evidence="19">
    <location>
        <begin position="430"/>
        <end position="539"/>
    </location>
</feature>
<evidence type="ECO:0000256" key="12">
    <source>
        <dbReference type="ARBA" id="ARBA00022842"/>
    </source>
</evidence>
<dbReference type="CDD" id="cd01570">
    <property type="entry name" value="NAPRTase_A"/>
    <property type="match status" value="1"/>
</dbReference>
<dbReference type="InterPro" id="IPR041619">
    <property type="entry name" value="NAPRTase_C"/>
</dbReference>
<dbReference type="FunFam" id="3.20.140.10:FF:000002">
    <property type="entry name" value="Nicotinate phosphoribosyltransferase"/>
    <property type="match status" value="1"/>
</dbReference>
<keyword evidence="8 16" id="KW-0436">Ligase</keyword>
<evidence type="ECO:0000256" key="3">
    <source>
        <dbReference type="ARBA" id="ARBA00004952"/>
    </source>
</evidence>
<keyword evidence="7" id="KW-0597">Phosphoprotein</keyword>
<sequence>MAEDGGPSTADGWKSKRFRYNAVIQPLLTDLYQITMAYAYWKAGKSNDYAVFDLFFRKNPFQGEYTIFAGLEECLKFLDNFRYSDSDIVYLQETLPNVQKEFFDFLRTLTPKEVTLYAIDEGSVVFPRVPLMRIEGPLAIVQLLETTLLTLVNYASLVATNASRFRLAAGSNITLLEFGLRRAQGPDGGLSASKYAYMGGFDGTSNVLAGKLFNIPVRGTHAHAFITSFTTLEDLKFRALNYKNKPNESIDFVQLTIQWRERVSKVLHVLPDQASESELAAFVSYAIAFPDGFMALIDTYDVVRSGMLNFCAVALALNDLGYKAKGVRIDSGDLAYLSNVAREAFCMIGQKFNVSWFQNLVIVASNDINEETIVSLNEQGHKIDCFGIGTHLVTCQKQPALGCVYKLVEVNDQPRIKLSQDVDKVTLPGKKNVYRLYGQDGHALLDLLQRTCEPAPEVGKRVLCRHPFFESKRAYVSPVKVESLYKEFWKEGQIMQTLPPLEQVRQRVKDSLRALRNDHKRNLNPTPYKVSVTDSLYNFLHDLWLQNAPIGELS</sequence>
<comment type="function">
    <text evidence="14">Catalyzes the first step in the biosynthesis of NAD from nicotinic acid, the ATP-dependent synthesis of beta-nicotinate D-ribonucleotide from nicotinate and 5-phospho-D-ribose 1-phosphate. Helps prevent cellular oxidative stress via its role in NAD biosynthesis.</text>
</comment>
<dbReference type="FunFam" id="3.20.140.10:FF:000006">
    <property type="entry name" value="Nicotinate phosphoribosyltransferase"/>
    <property type="match status" value="1"/>
</dbReference>
<dbReference type="EMBL" id="JH431887">
    <property type="status" value="NOT_ANNOTATED_CDS"/>
    <property type="molecule type" value="Genomic_DNA"/>
</dbReference>
<dbReference type="EC" id="6.3.4.21" evidence="5 16"/>
<dbReference type="eggNOG" id="KOG2511">
    <property type="taxonomic scope" value="Eukaryota"/>
</dbReference>
<evidence type="ECO:0000256" key="1">
    <source>
        <dbReference type="ARBA" id="ARBA00001936"/>
    </source>
</evidence>
<dbReference type="HOGENOM" id="CLU_025154_1_0_1"/>